<evidence type="ECO:0000313" key="2">
    <source>
        <dbReference type="Proteomes" id="UP000299102"/>
    </source>
</evidence>
<name>A0A4C1TIV7_EUMVA</name>
<keyword evidence="2" id="KW-1185">Reference proteome</keyword>
<gene>
    <name evidence="1" type="ORF">EVAR_72666_1</name>
</gene>
<dbReference type="EMBL" id="BGZK01005439">
    <property type="protein sequence ID" value="GBP14055.1"/>
    <property type="molecule type" value="Genomic_DNA"/>
</dbReference>
<sequence length="114" mass="12880">MFDPYNEHESVKTCRLACGIRHNTLRHIQSAVFISHRFNRAMHRPRAKQENPSSSFSCATTPPRLQSMLDVSPTSSLLVACQQSVQPKKITGSAVMHVHNTFDACTDRICINRQ</sequence>
<dbReference type="AlphaFoldDB" id="A0A4C1TIV7"/>
<reference evidence="1 2" key="1">
    <citation type="journal article" date="2019" name="Commun. Biol.">
        <title>The bagworm genome reveals a unique fibroin gene that provides high tensile strength.</title>
        <authorList>
            <person name="Kono N."/>
            <person name="Nakamura H."/>
            <person name="Ohtoshi R."/>
            <person name="Tomita M."/>
            <person name="Numata K."/>
            <person name="Arakawa K."/>
        </authorList>
    </citation>
    <scope>NUCLEOTIDE SEQUENCE [LARGE SCALE GENOMIC DNA]</scope>
</reference>
<protein>
    <submittedName>
        <fullName evidence="1">Uncharacterized protein</fullName>
    </submittedName>
</protein>
<dbReference type="Proteomes" id="UP000299102">
    <property type="component" value="Unassembled WGS sequence"/>
</dbReference>
<evidence type="ECO:0000313" key="1">
    <source>
        <dbReference type="EMBL" id="GBP14055.1"/>
    </source>
</evidence>
<comment type="caution">
    <text evidence="1">The sequence shown here is derived from an EMBL/GenBank/DDBJ whole genome shotgun (WGS) entry which is preliminary data.</text>
</comment>
<accession>A0A4C1TIV7</accession>
<organism evidence="1 2">
    <name type="scientific">Eumeta variegata</name>
    <name type="common">Bagworm moth</name>
    <name type="synonym">Eumeta japonica</name>
    <dbReference type="NCBI Taxonomy" id="151549"/>
    <lineage>
        <taxon>Eukaryota</taxon>
        <taxon>Metazoa</taxon>
        <taxon>Ecdysozoa</taxon>
        <taxon>Arthropoda</taxon>
        <taxon>Hexapoda</taxon>
        <taxon>Insecta</taxon>
        <taxon>Pterygota</taxon>
        <taxon>Neoptera</taxon>
        <taxon>Endopterygota</taxon>
        <taxon>Lepidoptera</taxon>
        <taxon>Glossata</taxon>
        <taxon>Ditrysia</taxon>
        <taxon>Tineoidea</taxon>
        <taxon>Psychidae</taxon>
        <taxon>Oiketicinae</taxon>
        <taxon>Eumeta</taxon>
    </lineage>
</organism>
<proteinExistence type="predicted"/>